<protein>
    <submittedName>
        <fullName evidence="2">Pimeloyl-ACP methyl ester carboxylesterase</fullName>
    </submittedName>
</protein>
<accession>A0ABT9PD17</accession>
<comment type="caution">
    <text evidence="2">The sequence shown here is derived from an EMBL/GenBank/DDBJ whole genome shotgun (WGS) entry which is preliminary data.</text>
</comment>
<organism evidence="2 3">
    <name type="scientific">Kineosporia succinea</name>
    <dbReference type="NCBI Taxonomy" id="84632"/>
    <lineage>
        <taxon>Bacteria</taxon>
        <taxon>Bacillati</taxon>
        <taxon>Actinomycetota</taxon>
        <taxon>Actinomycetes</taxon>
        <taxon>Kineosporiales</taxon>
        <taxon>Kineosporiaceae</taxon>
        <taxon>Kineosporia</taxon>
    </lineage>
</organism>
<feature type="domain" description="AB hydrolase-1" evidence="1">
    <location>
        <begin position="4"/>
        <end position="270"/>
    </location>
</feature>
<dbReference type="InterPro" id="IPR000073">
    <property type="entry name" value="AB_hydrolase_1"/>
</dbReference>
<proteinExistence type="predicted"/>
<dbReference type="PANTHER" id="PTHR37017">
    <property type="entry name" value="AB HYDROLASE-1 DOMAIN-CONTAINING PROTEIN-RELATED"/>
    <property type="match status" value="1"/>
</dbReference>
<evidence type="ECO:0000259" key="1">
    <source>
        <dbReference type="Pfam" id="PF12697"/>
    </source>
</evidence>
<dbReference type="InterPro" id="IPR029058">
    <property type="entry name" value="AB_hydrolase_fold"/>
</dbReference>
<dbReference type="EMBL" id="JAUSQZ010000001">
    <property type="protein sequence ID" value="MDP9830386.1"/>
    <property type="molecule type" value="Genomic_DNA"/>
</dbReference>
<reference evidence="2 3" key="1">
    <citation type="submission" date="2023-07" db="EMBL/GenBank/DDBJ databases">
        <title>Sequencing the genomes of 1000 actinobacteria strains.</title>
        <authorList>
            <person name="Klenk H.-P."/>
        </authorList>
    </citation>
    <scope>NUCLEOTIDE SEQUENCE [LARGE SCALE GENOMIC DNA]</scope>
    <source>
        <strain evidence="2 3">DSM 44388</strain>
    </source>
</reference>
<gene>
    <name evidence="2" type="ORF">J2S57_006135</name>
</gene>
<dbReference type="Proteomes" id="UP001235712">
    <property type="component" value="Unassembled WGS sequence"/>
</dbReference>
<dbReference type="Gene3D" id="3.40.50.1820">
    <property type="entry name" value="alpha/beta hydrolase"/>
    <property type="match status" value="1"/>
</dbReference>
<name>A0ABT9PD17_9ACTN</name>
<evidence type="ECO:0000313" key="2">
    <source>
        <dbReference type="EMBL" id="MDP9830386.1"/>
    </source>
</evidence>
<dbReference type="SUPFAM" id="SSF53474">
    <property type="entry name" value="alpha/beta-Hydrolases"/>
    <property type="match status" value="1"/>
</dbReference>
<keyword evidence="3" id="KW-1185">Reference proteome</keyword>
<dbReference type="PANTHER" id="PTHR37017:SF11">
    <property type="entry name" value="ESTERASE_LIPASE_THIOESTERASE DOMAIN-CONTAINING PROTEIN"/>
    <property type="match status" value="1"/>
</dbReference>
<dbReference type="Pfam" id="PF12697">
    <property type="entry name" value="Abhydrolase_6"/>
    <property type="match status" value="1"/>
</dbReference>
<evidence type="ECO:0000313" key="3">
    <source>
        <dbReference type="Proteomes" id="UP001235712"/>
    </source>
</evidence>
<dbReference type="InterPro" id="IPR052897">
    <property type="entry name" value="Sec-Metab_Biosynth_Hydrolase"/>
</dbReference>
<dbReference type="RefSeq" id="WP_307249458.1">
    <property type="nucleotide sequence ID" value="NZ_JAUSQZ010000001.1"/>
</dbReference>
<sequence length="283" mass="30162">MRTVILVHGFWHGSWVWSPVTTHLAARGIPSVAVDVQGHGLNARAPEAARTRPFAPETFATEPSPLADVTATSAAHALLEQIRFIGGGAPCVVLAHSMHGVVATLAAQLEPDLFEHLVYVSAFAPVAGLPAAGYIATPENDGDLLRHSFTGDFAAIGALRLDTRDPSRHEHLRQALYADVEPGTARAALDLISVDGPIGVPGQPLDVTPERFGAVPHSYVTCSQDRAVRPALQRRFIREIDAISSRPTSVFELDSAHSPMLSQPAALADVIETVWLAPQVGVR</sequence>